<sequence length="36" mass="4113">MYNMTVQQFFNLFTGTTHSSKITTIIVQGITSYLLL</sequence>
<organism evidence="1">
    <name type="scientific">Anguilla anguilla</name>
    <name type="common">European freshwater eel</name>
    <name type="synonym">Muraena anguilla</name>
    <dbReference type="NCBI Taxonomy" id="7936"/>
    <lineage>
        <taxon>Eukaryota</taxon>
        <taxon>Metazoa</taxon>
        <taxon>Chordata</taxon>
        <taxon>Craniata</taxon>
        <taxon>Vertebrata</taxon>
        <taxon>Euteleostomi</taxon>
        <taxon>Actinopterygii</taxon>
        <taxon>Neopterygii</taxon>
        <taxon>Teleostei</taxon>
        <taxon>Anguilliformes</taxon>
        <taxon>Anguillidae</taxon>
        <taxon>Anguilla</taxon>
    </lineage>
</organism>
<reference evidence="1" key="2">
    <citation type="journal article" date="2015" name="Fish Shellfish Immunol.">
        <title>Early steps in the European eel (Anguilla anguilla)-Vibrio vulnificus interaction in the gills: Role of the RtxA13 toxin.</title>
        <authorList>
            <person name="Callol A."/>
            <person name="Pajuelo D."/>
            <person name="Ebbesson L."/>
            <person name="Teles M."/>
            <person name="MacKenzie S."/>
            <person name="Amaro C."/>
        </authorList>
    </citation>
    <scope>NUCLEOTIDE SEQUENCE</scope>
</reference>
<protein>
    <submittedName>
        <fullName evidence="1">Uncharacterized protein</fullName>
    </submittedName>
</protein>
<accession>A0A0E9WS92</accession>
<dbReference type="EMBL" id="GBXM01015293">
    <property type="protein sequence ID" value="JAH93284.1"/>
    <property type="molecule type" value="Transcribed_RNA"/>
</dbReference>
<dbReference type="AlphaFoldDB" id="A0A0E9WS92"/>
<reference evidence="1" key="1">
    <citation type="submission" date="2014-11" db="EMBL/GenBank/DDBJ databases">
        <authorList>
            <person name="Amaro Gonzalez C."/>
        </authorList>
    </citation>
    <scope>NUCLEOTIDE SEQUENCE</scope>
</reference>
<proteinExistence type="predicted"/>
<evidence type="ECO:0000313" key="1">
    <source>
        <dbReference type="EMBL" id="JAH93284.1"/>
    </source>
</evidence>
<name>A0A0E9WS92_ANGAN</name>